<accession>A0ABU2R4X5</accession>
<sequence length="41" mass="4361">MCGRDRTATGTPEVLALVAKHTEHRTTCPRLNPATEGRAAA</sequence>
<keyword evidence="2" id="KW-1185">Reference proteome</keyword>
<dbReference type="Proteomes" id="UP001183610">
    <property type="component" value="Unassembled WGS sequence"/>
</dbReference>
<evidence type="ECO:0000313" key="1">
    <source>
        <dbReference type="EMBL" id="MDT0411393.1"/>
    </source>
</evidence>
<proteinExistence type="predicted"/>
<gene>
    <name evidence="1" type="ORF">RM698_20395</name>
</gene>
<dbReference type="RefSeq" id="WP_010273777.1">
    <property type="nucleotide sequence ID" value="NZ_JAVRET010000050.1"/>
</dbReference>
<organism evidence="1 2">
    <name type="scientific">Streptomyces evansiae</name>
    <dbReference type="NCBI Taxonomy" id="3075535"/>
    <lineage>
        <taxon>Bacteria</taxon>
        <taxon>Bacillati</taxon>
        <taxon>Actinomycetota</taxon>
        <taxon>Actinomycetes</taxon>
        <taxon>Kitasatosporales</taxon>
        <taxon>Streptomycetaceae</taxon>
        <taxon>Streptomyces</taxon>
    </lineage>
</organism>
<evidence type="ECO:0000313" key="2">
    <source>
        <dbReference type="Proteomes" id="UP001183610"/>
    </source>
</evidence>
<protein>
    <recommendedName>
        <fullName evidence="3">DUF1059 domain-containing protein</fullName>
    </recommendedName>
</protein>
<comment type="caution">
    <text evidence="1">The sequence shown here is derived from an EMBL/GenBank/DDBJ whole genome shotgun (WGS) entry which is preliminary data.</text>
</comment>
<evidence type="ECO:0008006" key="3">
    <source>
        <dbReference type="Google" id="ProtNLM"/>
    </source>
</evidence>
<name>A0ABU2R4X5_9ACTN</name>
<dbReference type="EMBL" id="JAVRET010000050">
    <property type="protein sequence ID" value="MDT0411393.1"/>
    <property type="molecule type" value="Genomic_DNA"/>
</dbReference>
<reference evidence="2" key="1">
    <citation type="submission" date="2023-07" db="EMBL/GenBank/DDBJ databases">
        <title>30 novel species of actinomycetes from the DSMZ collection.</title>
        <authorList>
            <person name="Nouioui I."/>
        </authorList>
    </citation>
    <scope>NUCLEOTIDE SEQUENCE [LARGE SCALE GENOMIC DNA]</scope>
    <source>
        <strain evidence="2">DSM 41979</strain>
    </source>
</reference>